<dbReference type="InterPro" id="IPR011256">
    <property type="entry name" value="Reg_factor_effector_dom_sf"/>
</dbReference>
<evidence type="ECO:0000313" key="3">
    <source>
        <dbReference type="Proteomes" id="UP001056535"/>
    </source>
</evidence>
<accession>A0ABY4YJ13</accession>
<dbReference type="EMBL" id="CP099490">
    <property type="protein sequence ID" value="USQ76500.1"/>
    <property type="molecule type" value="Genomic_DNA"/>
</dbReference>
<dbReference type="RefSeq" id="WP_252621204.1">
    <property type="nucleotide sequence ID" value="NZ_CP099490.1"/>
</dbReference>
<dbReference type="Gene3D" id="3.20.80.10">
    <property type="entry name" value="Regulatory factor, effector binding domain"/>
    <property type="match status" value="1"/>
</dbReference>
<dbReference type="InterPro" id="IPR010499">
    <property type="entry name" value="AraC_E-bd"/>
</dbReference>
<evidence type="ECO:0000313" key="2">
    <source>
        <dbReference type="EMBL" id="USQ76500.1"/>
    </source>
</evidence>
<dbReference type="SUPFAM" id="SSF55136">
    <property type="entry name" value="Probable bacterial effector-binding domain"/>
    <property type="match status" value="1"/>
</dbReference>
<dbReference type="Proteomes" id="UP001056535">
    <property type="component" value="Chromosome"/>
</dbReference>
<dbReference type="SMART" id="SM00871">
    <property type="entry name" value="AraC_E_bind"/>
    <property type="match status" value="1"/>
</dbReference>
<evidence type="ECO:0000259" key="1">
    <source>
        <dbReference type="SMART" id="SM00871"/>
    </source>
</evidence>
<feature type="domain" description="AraC effector-binding" evidence="1">
    <location>
        <begin position="5"/>
        <end position="155"/>
    </location>
</feature>
<protein>
    <submittedName>
        <fullName evidence="2">GyrI-like domain-containing protein</fullName>
    </submittedName>
</protein>
<proteinExistence type="predicted"/>
<dbReference type="Pfam" id="PF06445">
    <property type="entry name" value="GyrI-like"/>
    <property type="match status" value="1"/>
</dbReference>
<keyword evidence="3" id="KW-1185">Reference proteome</keyword>
<organism evidence="2 3">
    <name type="scientific">Ornithinimicrobium cryptoxanthini</name>
    <dbReference type="NCBI Taxonomy" id="2934161"/>
    <lineage>
        <taxon>Bacteria</taxon>
        <taxon>Bacillati</taxon>
        <taxon>Actinomycetota</taxon>
        <taxon>Actinomycetes</taxon>
        <taxon>Micrococcales</taxon>
        <taxon>Ornithinimicrobiaceae</taxon>
        <taxon>Ornithinimicrobium</taxon>
    </lineage>
</organism>
<name>A0ABY4YJ13_9MICO</name>
<gene>
    <name evidence="2" type="ORF">NF557_00765</name>
</gene>
<dbReference type="InterPro" id="IPR029442">
    <property type="entry name" value="GyrI-like"/>
</dbReference>
<reference evidence="2" key="1">
    <citation type="submission" date="2022-06" db="EMBL/GenBank/DDBJ databases">
        <title>Ornithinimicrobium JY.X270.</title>
        <authorList>
            <person name="Huang Y."/>
        </authorList>
    </citation>
    <scope>NUCLEOTIDE SEQUENCE</scope>
    <source>
        <strain evidence="2">JY.X270</strain>
    </source>
</reference>
<sequence length="156" mass="16306">MSPLQDPQITTRGAVPTAVVSGSTSFDALAGFYDRSFGAVAGAIARQGLAPAGPAFGFYLRPPSDTVDLEVGFPTSSGVADDGEVRASQLPAGEVATAIHAGSYDELSQSWQALADWIVQQGRQPGQQMWEVYLTEPTAGGDASAMRTELSWLLAD</sequence>